<dbReference type="EMBL" id="CP159253">
    <property type="protein sequence ID" value="XCG51533.1"/>
    <property type="molecule type" value="Genomic_DNA"/>
</dbReference>
<protein>
    <submittedName>
        <fullName evidence="2">DUF6429 family protein</fullName>
    </submittedName>
</protein>
<dbReference type="InterPro" id="IPR045489">
    <property type="entry name" value="DUF6429"/>
</dbReference>
<evidence type="ECO:0000313" key="2">
    <source>
        <dbReference type="EMBL" id="XCG51533.1"/>
    </source>
</evidence>
<accession>A0AAU8CXH9</accession>
<dbReference type="RefSeq" id="WP_353646020.1">
    <property type="nucleotide sequence ID" value="NZ_CP159253.1"/>
</dbReference>
<proteinExistence type="predicted"/>
<dbReference type="Pfam" id="PF20008">
    <property type="entry name" value="DUF6429"/>
    <property type="match status" value="1"/>
</dbReference>
<dbReference type="AlphaFoldDB" id="A0AAU8CXH9"/>
<feature type="domain" description="DUF6429" evidence="1">
    <location>
        <begin position="2"/>
        <end position="66"/>
    </location>
</feature>
<gene>
    <name evidence="2" type="ORF">ABVK50_04810</name>
</gene>
<sequence>MDDAALGLLWLTLHDERRAWKGLDWNALDRLHQKGLIENPANKAKSVILTDEGLRRAESLFRTLFRRPGP</sequence>
<organism evidence="2">
    <name type="scientific">Mesorhizobium sp. WSM2240</name>
    <dbReference type="NCBI Taxonomy" id="3228851"/>
    <lineage>
        <taxon>Bacteria</taxon>
        <taxon>Pseudomonadati</taxon>
        <taxon>Pseudomonadota</taxon>
        <taxon>Alphaproteobacteria</taxon>
        <taxon>Hyphomicrobiales</taxon>
        <taxon>Phyllobacteriaceae</taxon>
        <taxon>Mesorhizobium</taxon>
    </lineage>
</organism>
<name>A0AAU8CXH9_9HYPH</name>
<reference evidence="2" key="1">
    <citation type="submission" date="2024-06" db="EMBL/GenBank/DDBJ databases">
        <title>Mesorhizobium karijinii sp. nov., a symbiont of the iconic Swainsona formosa from arid Australia.</title>
        <authorList>
            <person name="Hill Y.J."/>
            <person name="Watkin E.L.J."/>
            <person name="O'Hara G.W."/>
            <person name="Terpolilli J."/>
            <person name="Tye M.L."/>
            <person name="Kohlmeier M.G."/>
        </authorList>
    </citation>
    <scope>NUCLEOTIDE SEQUENCE</scope>
    <source>
        <strain evidence="2">WSM2240</strain>
    </source>
</reference>
<evidence type="ECO:0000259" key="1">
    <source>
        <dbReference type="Pfam" id="PF20008"/>
    </source>
</evidence>